<dbReference type="EMBL" id="CP013862">
    <property type="protein sequence ID" value="ALX47187.1"/>
    <property type="molecule type" value="Genomic_DNA"/>
</dbReference>
<protein>
    <submittedName>
        <fullName evidence="8">Pilus assembly protein TadB</fullName>
    </submittedName>
</protein>
<feature type="transmembrane region" description="Helical" evidence="6">
    <location>
        <begin position="131"/>
        <end position="149"/>
    </location>
</feature>
<keyword evidence="9" id="KW-1185">Reference proteome</keyword>
<feature type="transmembrane region" description="Helical" evidence="6">
    <location>
        <begin position="107"/>
        <end position="125"/>
    </location>
</feature>
<keyword evidence="4 6" id="KW-1133">Transmembrane helix</keyword>
<evidence type="ECO:0000256" key="2">
    <source>
        <dbReference type="ARBA" id="ARBA00022475"/>
    </source>
</evidence>
<feature type="transmembrane region" description="Helical" evidence="6">
    <location>
        <begin position="276"/>
        <end position="302"/>
    </location>
</feature>
<gene>
    <name evidence="8" type="ORF">AOX59_00380</name>
</gene>
<keyword evidence="3 6" id="KW-0812">Transmembrane</keyword>
<reference evidence="8 9" key="1">
    <citation type="submission" date="2016-01" db="EMBL/GenBank/DDBJ databases">
        <title>Complete genome sequence of strain Lentibacillus amyloliquefaciens LAM0015T isolated from saline sediment.</title>
        <authorList>
            <person name="Wang J.-L."/>
            <person name="He M.-X."/>
        </authorList>
    </citation>
    <scope>NUCLEOTIDE SEQUENCE [LARGE SCALE GENOMIC DNA]</scope>
    <source>
        <strain evidence="8 9">LAM0015</strain>
    </source>
</reference>
<feature type="transmembrane region" description="Helical" evidence="6">
    <location>
        <begin position="6"/>
        <end position="24"/>
    </location>
</feature>
<evidence type="ECO:0000256" key="4">
    <source>
        <dbReference type="ARBA" id="ARBA00022989"/>
    </source>
</evidence>
<dbReference type="InterPro" id="IPR018076">
    <property type="entry name" value="T2SS_GspF_dom"/>
</dbReference>
<dbReference type="STRING" id="1472767.AOX59_00380"/>
<evidence type="ECO:0000259" key="7">
    <source>
        <dbReference type="Pfam" id="PF00482"/>
    </source>
</evidence>
<dbReference type="PANTHER" id="PTHR35007">
    <property type="entry name" value="INTEGRAL MEMBRANE PROTEIN-RELATED"/>
    <property type="match status" value="1"/>
</dbReference>
<organism evidence="8 9">
    <name type="scientific">Lentibacillus amyloliquefaciens</name>
    <dbReference type="NCBI Taxonomy" id="1472767"/>
    <lineage>
        <taxon>Bacteria</taxon>
        <taxon>Bacillati</taxon>
        <taxon>Bacillota</taxon>
        <taxon>Bacilli</taxon>
        <taxon>Bacillales</taxon>
        <taxon>Bacillaceae</taxon>
        <taxon>Lentibacillus</taxon>
    </lineage>
</organism>
<dbReference type="Pfam" id="PF00482">
    <property type="entry name" value="T2SSF"/>
    <property type="match status" value="1"/>
</dbReference>
<evidence type="ECO:0000256" key="3">
    <source>
        <dbReference type="ARBA" id="ARBA00022692"/>
    </source>
</evidence>
<evidence type="ECO:0000256" key="6">
    <source>
        <dbReference type="SAM" id="Phobius"/>
    </source>
</evidence>
<comment type="subcellular location">
    <subcellularLocation>
        <location evidence="1">Cell membrane</location>
        <topology evidence="1">Multi-pass membrane protein</topology>
    </subcellularLocation>
</comment>
<dbReference type="KEGG" id="lao:AOX59_00380"/>
<dbReference type="GO" id="GO:0005886">
    <property type="term" value="C:plasma membrane"/>
    <property type="evidence" value="ECO:0007669"/>
    <property type="project" value="UniProtKB-SubCell"/>
</dbReference>
<dbReference type="RefSeq" id="WP_068440201.1">
    <property type="nucleotide sequence ID" value="NZ_CP013862.1"/>
</dbReference>
<dbReference type="OrthoDB" id="2574794at2"/>
<evidence type="ECO:0000256" key="5">
    <source>
        <dbReference type="ARBA" id="ARBA00023136"/>
    </source>
</evidence>
<evidence type="ECO:0000313" key="8">
    <source>
        <dbReference type="EMBL" id="ALX47187.1"/>
    </source>
</evidence>
<keyword evidence="5 6" id="KW-0472">Membrane</keyword>
<evidence type="ECO:0000313" key="9">
    <source>
        <dbReference type="Proteomes" id="UP000050331"/>
    </source>
</evidence>
<evidence type="ECO:0000256" key="1">
    <source>
        <dbReference type="ARBA" id="ARBA00004651"/>
    </source>
</evidence>
<dbReference type="Proteomes" id="UP000050331">
    <property type="component" value="Chromosome"/>
</dbReference>
<sequence>MDAFIILSIIAFWFCILLGLKHFWSFLNEKRYVLGHVSEVTYVDPFEKKEKKKNRRAEIFSRVTKYADDFADLGQRINFFSENHMVEEWIRKSGNPLKLTVARFQGLKIFLLIIGFFTGFLSIIVGLPFSQYMLVLNPVIGYFIPIVLIRREVKKRQQLIRNDLPDFMDTVSTSLQAGVSLDNALREVIRYFDGPIREEFSRFNQEIDLGVPREKAYRELLKRNDNEEFQSLIKALIQGMDLGIPIAKTFQIQAEELREIRQEQVKELAAKASPKVTLVTTFLIAPVSILMIAGLMIMNMLMGENSIFNLF</sequence>
<proteinExistence type="predicted"/>
<dbReference type="PANTHER" id="PTHR35007:SF2">
    <property type="entry name" value="PILUS ASSEMBLE PROTEIN"/>
    <property type="match status" value="1"/>
</dbReference>
<feature type="domain" description="Type II secretion system protein GspF" evidence="7">
    <location>
        <begin position="167"/>
        <end position="292"/>
    </location>
</feature>
<name>A0A0U4F399_9BACI</name>
<dbReference type="AlphaFoldDB" id="A0A0U4F399"/>
<accession>A0A0U4F399</accession>
<keyword evidence="2" id="KW-1003">Cell membrane</keyword>